<gene>
    <name evidence="2" type="ORF">SVUK_LOCUS16813</name>
</gene>
<evidence type="ECO:0000256" key="1">
    <source>
        <dbReference type="SAM" id="Phobius"/>
    </source>
</evidence>
<reference evidence="2 3" key="1">
    <citation type="submission" date="2018-11" db="EMBL/GenBank/DDBJ databases">
        <authorList>
            <consortium name="Pathogen Informatics"/>
        </authorList>
    </citation>
    <scope>NUCLEOTIDE SEQUENCE [LARGE SCALE GENOMIC DNA]</scope>
</reference>
<keyword evidence="1" id="KW-1133">Transmembrane helix</keyword>
<proteinExistence type="predicted"/>
<name>A0A3P7LGU3_STRVU</name>
<organism evidence="2 3">
    <name type="scientific">Strongylus vulgaris</name>
    <name type="common">Blood worm</name>
    <dbReference type="NCBI Taxonomy" id="40348"/>
    <lineage>
        <taxon>Eukaryota</taxon>
        <taxon>Metazoa</taxon>
        <taxon>Ecdysozoa</taxon>
        <taxon>Nematoda</taxon>
        <taxon>Chromadorea</taxon>
        <taxon>Rhabditida</taxon>
        <taxon>Rhabditina</taxon>
        <taxon>Rhabditomorpha</taxon>
        <taxon>Strongyloidea</taxon>
        <taxon>Strongylidae</taxon>
        <taxon>Strongylus</taxon>
    </lineage>
</organism>
<keyword evidence="3" id="KW-1185">Reference proteome</keyword>
<dbReference type="AlphaFoldDB" id="A0A3P7LGU3"/>
<keyword evidence="1" id="KW-0812">Transmembrane</keyword>
<accession>A0A3P7LGU3</accession>
<dbReference type="Pfam" id="PF10317">
    <property type="entry name" value="7TM_GPCR_Srd"/>
    <property type="match status" value="1"/>
</dbReference>
<dbReference type="EMBL" id="UYYB01114655">
    <property type="protein sequence ID" value="VDM81815.1"/>
    <property type="molecule type" value="Genomic_DNA"/>
</dbReference>
<dbReference type="OrthoDB" id="5859769at2759"/>
<keyword evidence="1" id="KW-0472">Membrane</keyword>
<dbReference type="Proteomes" id="UP000270094">
    <property type="component" value="Unassembled WGS sequence"/>
</dbReference>
<feature type="transmembrane region" description="Helical" evidence="1">
    <location>
        <begin position="27"/>
        <end position="48"/>
    </location>
</feature>
<sequence>MPIYQFNVSEQHEQQSDFLRFDFSHNIMLHCYNHTLLSGLLSFFYRYYILNRPAPKASTIRMIIFIVHVPSFIQLVSA</sequence>
<protein>
    <submittedName>
        <fullName evidence="2">Uncharacterized protein</fullName>
    </submittedName>
</protein>
<dbReference type="InterPro" id="IPR019421">
    <property type="entry name" value="7TM_GPCR_serpentine_rcpt_Srd"/>
</dbReference>
<feature type="transmembrane region" description="Helical" evidence="1">
    <location>
        <begin position="60"/>
        <end position="77"/>
    </location>
</feature>
<evidence type="ECO:0000313" key="2">
    <source>
        <dbReference type="EMBL" id="VDM81815.1"/>
    </source>
</evidence>
<evidence type="ECO:0000313" key="3">
    <source>
        <dbReference type="Proteomes" id="UP000270094"/>
    </source>
</evidence>